<evidence type="ECO:0000313" key="1">
    <source>
        <dbReference type="EMBL" id="KFM79744.1"/>
    </source>
</evidence>
<name>A0A087UQV5_STEMI</name>
<dbReference type="EMBL" id="KK121105">
    <property type="protein sequence ID" value="KFM79744.1"/>
    <property type="molecule type" value="Genomic_DNA"/>
</dbReference>
<evidence type="ECO:0000313" key="2">
    <source>
        <dbReference type="Proteomes" id="UP000054359"/>
    </source>
</evidence>
<feature type="non-terminal residue" evidence="1">
    <location>
        <position position="83"/>
    </location>
</feature>
<sequence>MSRSQSLFLNSSACYNKNIKVRQNCVKKYSKSSKEDAKTLCCRNLDIQKCLKKEMNVCPKNSTDFQNEVIDAYTSPHNALCAN</sequence>
<dbReference type="AlphaFoldDB" id="A0A087UQV5"/>
<proteinExistence type="predicted"/>
<dbReference type="OrthoDB" id="6410247at2759"/>
<reference evidence="1 2" key="1">
    <citation type="submission" date="2013-11" db="EMBL/GenBank/DDBJ databases">
        <title>Genome sequencing of Stegodyphus mimosarum.</title>
        <authorList>
            <person name="Bechsgaard J."/>
        </authorList>
    </citation>
    <scope>NUCLEOTIDE SEQUENCE [LARGE SCALE GENOMIC DNA]</scope>
</reference>
<dbReference type="Proteomes" id="UP000054359">
    <property type="component" value="Unassembled WGS sequence"/>
</dbReference>
<organism evidence="1 2">
    <name type="scientific">Stegodyphus mimosarum</name>
    <name type="common">African social velvet spider</name>
    <dbReference type="NCBI Taxonomy" id="407821"/>
    <lineage>
        <taxon>Eukaryota</taxon>
        <taxon>Metazoa</taxon>
        <taxon>Ecdysozoa</taxon>
        <taxon>Arthropoda</taxon>
        <taxon>Chelicerata</taxon>
        <taxon>Arachnida</taxon>
        <taxon>Araneae</taxon>
        <taxon>Araneomorphae</taxon>
        <taxon>Entelegynae</taxon>
        <taxon>Eresoidea</taxon>
        <taxon>Eresidae</taxon>
        <taxon>Stegodyphus</taxon>
    </lineage>
</organism>
<protein>
    <submittedName>
        <fullName evidence="1">Uncharacterized protein</fullName>
    </submittedName>
</protein>
<keyword evidence="2" id="KW-1185">Reference proteome</keyword>
<gene>
    <name evidence="1" type="ORF">X975_14837</name>
</gene>
<accession>A0A087UQV5</accession>